<dbReference type="AlphaFoldDB" id="A0A2B7WLS6"/>
<dbReference type="Proteomes" id="UP000224080">
    <property type="component" value="Unassembled WGS sequence"/>
</dbReference>
<keyword evidence="3" id="KW-1185">Reference proteome</keyword>
<dbReference type="STRING" id="2060905.A0A2B7WLS6"/>
<dbReference type="EMBL" id="PDNC01000143">
    <property type="protein sequence ID" value="PGG97457.1"/>
    <property type="molecule type" value="Genomic_DNA"/>
</dbReference>
<dbReference type="InterPro" id="IPR005303">
    <property type="entry name" value="MOCOS_middle"/>
</dbReference>
<evidence type="ECO:0000259" key="1">
    <source>
        <dbReference type="PROSITE" id="PS51340"/>
    </source>
</evidence>
<dbReference type="Pfam" id="PF03473">
    <property type="entry name" value="MOSC"/>
    <property type="match status" value="1"/>
</dbReference>
<name>A0A2B7WLS6_9EURO</name>
<accession>A0A2B7WLS6</accession>
<dbReference type="SUPFAM" id="SSF141673">
    <property type="entry name" value="MOSC N-terminal domain-like"/>
    <property type="match status" value="1"/>
</dbReference>
<organism evidence="2 3">
    <name type="scientific">Blastomyces parvus</name>
    <dbReference type="NCBI Taxonomy" id="2060905"/>
    <lineage>
        <taxon>Eukaryota</taxon>
        <taxon>Fungi</taxon>
        <taxon>Dikarya</taxon>
        <taxon>Ascomycota</taxon>
        <taxon>Pezizomycotina</taxon>
        <taxon>Eurotiomycetes</taxon>
        <taxon>Eurotiomycetidae</taxon>
        <taxon>Onygenales</taxon>
        <taxon>Ajellomycetaceae</taxon>
        <taxon>Blastomyces</taxon>
    </lineage>
</organism>
<protein>
    <recommendedName>
        <fullName evidence="1">MOSC domain-containing protein</fullName>
    </recommendedName>
</protein>
<dbReference type="GO" id="GO:0030151">
    <property type="term" value="F:molybdenum ion binding"/>
    <property type="evidence" value="ECO:0007669"/>
    <property type="project" value="InterPro"/>
</dbReference>
<dbReference type="InterPro" id="IPR005302">
    <property type="entry name" value="MoCF_Sase_C"/>
</dbReference>
<gene>
    <name evidence="2" type="ORF">GX51_07321</name>
</gene>
<dbReference type="InterPro" id="IPR011037">
    <property type="entry name" value="Pyrv_Knase-like_insert_dom_sf"/>
</dbReference>
<dbReference type="GO" id="GO:0030170">
    <property type="term" value="F:pyridoxal phosphate binding"/>
    <property type="evidence" value="ECO:0007669"/>
    <property type="project" value="InterPro"/>
</dbReference>
<dbReference type="PROSITE" id="PS51340">
    <property type="entry name" value="MOSC"/>
    <property type="match status" value="1"/>
</dbReference>
<comment type="caution">
    <text evidence="2">The sequence shown here is derived from an EMBL/GenBank/DDBJ whole genome shotgun (WGS) entry which is preliminary data.</text>
</comment>
<dbReference type="PANTHER" id="PTHR14237:SF34">
    <property type="entry name" value="MOSC DOMAIN PROTEIN (AFU_ORTHOLOGUE AFUA_2G07820)"/>
    <property type="match status" value="1"/>
</dbReference>
<sequence length="402" mass="44769">MAGMKITQLYIYPIKSLRPTALSQSRITRHGLAYDRHFMLLKVQPDKSLKNMQVCHIQQMALFTTDVIFPSETAEGAVAEEGRIVVKYQAPIGHPDRDVAKELEIPLEPTDLRSLKVLEVDMYNSKTKAYDMGKKYSDWFSECFGFDVVLAYLGGNRRPVLGNIPPNAAAKNGKGKGAAAESQYASNNGGGGWLSSITKSLPYFGNGTPSAEKENNDDDGDEWITFADMAAYLVVSETSLGDVSSRLPEGEMMDVTKFRPNIVLSGAPEAYEEDFWGEVTVKDDIRFILTANCARCASINVDYNTGAPGRGESGTMLKKLMRDRRVDQGNKYSPIFGRYGFIEKGSDGLRIGVGDEVVVSKRNAERTTFCKFMFLYSVLVFLLETRGWDRMDTNPVYPVWPR</sequence>
<reference evidence="2 3" key="1">
    <citation type="submission" date="2017-10" db="EMBL/GenBank/DDBJ databases">
        <title>Comparative genomics in systemic dimorphic fungi from Ajellomycetaceae.</title>
        <authorList>
            <person name="Munoz J.F."/>
            <person name="Mcewen J.G."/>
            <person name="Clay O.K."/>
            <person name="Cuomo C.A."/>
        </authorList>
    </citation>
    <scope>NUCLEOTIDE SEQUENCE [LARGE SCALE GENOMIC DNA]</scope>
    <source>
        <strain evidence="2 3">UAMH130</strain>
    </source>
</reference>
<evidence type="ECO:0000313" key="3">
    <source>
        <dbReference type="Proteomes" id="UP000224080"/>
    </source>
</evidence>
<proteinExistence type="predicted"/>
<dbReference type="SUPFAM" id="SSF50800">
    <property type="entry name" value="PK beta-barrel domain-like"/>
    <property type="match status" value="1"/>
</dbReference>
<dbReference type="GO" id="GO:0003824">
    <property type="term" value="F:catalytic activity"/>
    <property type="evidence" value="ECO:0007669"/>
    <property type="project" value="InterPro"/>
</dbReference>
<dbReference type="Pfam" id="PF03476">
    <property type="entry name" value="MOSC_N"/>
    <property type="match status" value="1"/>
</dbReference>
<dbReference type="OrthoDB" id="17255at2759"/>
<dbReference type="PANTHER" id="PTHR14237">
    <property type="entry name" value="MOLYBDOPTERIN COFACTOR SULFURASE MOSC"/>
    <property type="match status" value="1"/>
</dbReference>
<evidence type="ECO:0000313" key="2">
    <source>
        <dbReference type="EMBL" id="PGG97457.1"/>
    </source>
</evidence>
<feature type="domain" description="MOSC" evidence="1">
    <location>
        <begin position="192"/>
        <end position="360"/>
    </location>
</feature>